<dbReference type="GO" id="GO:0003677">
    <property type="term" value="F:DNA binding"/>
    <property type="evidence" value="ECO:0007669"/>
    <property type="project" value="InterPro"/>
</dbReference>
<reference evidence="1" key="2">
    <citation type="journal article" date="2021" name="PeerJ">
        <title>Extensive microbial diversity within the chicken gut microbiome revealed by metagenomics and culture.</title>
        <authorList>
            <person name="Gilroy R."/>
            <person name="Ravi A."/>
            <person name="Getino M."/>
            <person name="Pursley I."/>
            <person name="Horton D.L."/>
            <person name="Alikhan N.F."/>
            <person name="Baker D."/>
            <person name="Gharbi K."/>
            <person name="Hall N."/>
            <person name="Watson M."/>
            <person name="Adriaenssens E.M."/>
            <person name="Foster-Nyarko E."/>
            <person name="Jarju S."/>
            <person name="Secka A."/>
            <person name="Antonio M."/>
            <person name="Oren A."/>
            <person name="Chaudhuri R.R."/>
            <person name="La Ragione R."/>
            <person name="Hildebrand F."/>
            <person name="Pallen M.J."/>
        </authorList>
    </citation>
    <scope>NUCLEOTIDE SEQUENCE</scope>
    <source>
        <strain evidence="1">35461</strain>
    </source>
</reference>
<evidence type="ECO:0000313" key="2">
    <source>
        <dbReference type="Proteomes" id="UP000886845"/>
    </source>
</evidence>
<dbReference type="Gene3D" id="3.30.1310.10">
    <property type="entry name" value="Nucleoid-associated protein YbaB-like domain"/>
    <property type="match status" value="1"/>
</dbReference>
<dbReference type="InterPro" id="IPR036894">
    <property type="entry name" value="YbaB-like_sf"/>
</dbReference>
<sequence length="104" mass="11532">MLDQVKQAMQARKEAKRIQAEIDKISYTHQNGGITVTVKGDCSIGQIKFTDEALTELRAGKTERFETLLKTVLNVAVANVRTQTQQLMQRVMKEGGFPGLPGAR</sequence>
<evidence type="ECO:0000313" key="1">
    <source>
        <dbReference type="EMBL" id="HIV09818.1"/>
    </source>
</evidence>
<gene>
    <name evidence="1" type="ORF">IAC79_06875</name>
</gene>
<protein>
    <submittedName>
        <fullName evidence="1">YbaB/EbfC family nucleoid-associated protein</fullName>
    </submittedName>
</protein>
<dbReference type="InterPro" id="IPR004401">
    <property type="entry name" value="YbaB/EbfC"/>
</dbReference>
<dbReference type="SUPFAM" id="SSF82607">
    <property type="entry name" value="YbaB-like"/>
    <property type="match status" value="1"/>
</dbReference>
<name>A0A9D1NNT4_9BACT</name>
<comment type="caution">
    <text evidence="1">The sequence shown here is derived from an EMBL/GenBank/DDBJ whole genome shotgun (WGS) entry which is preliminary data.</text>
</comment>
<dbReference type="EMBL" id="DVOR01000222">
    <property type="protein sequence ID" value="HIV09818.1"/>
    <property type="molecule type" value="Genomic_DNA"/>
</dbReference>
<organism evidence="1 2">
    <name type="scientific">Candidatus Spyradenecus faecavium</name>
    <dbReference type="NCBI Taxonomy" id="2840947"/>
    <lineage>
        <taxon>Bacteria</taxon>
        <taxon>Pseudomonadati</taxon>
        <taxon>Lentisphaerota</taxon>
        <taxon>Lentisphaeria</taxon>
        <taxon>Lentisphaerales</taxon>
        <taxon>Lentisphaeraceae</taxon>
        <taxon>Lentisphaeraceae incertae sedis</taxon>
        <taxon>Candidatus Spyradenecus</taxon>
    </lineage>
</organism>
<proteinExistence type="predicted"/>
<dbReference type="Pfam" id="PF02575">
    <property type="entry name" value="YbaB_DNA_bd"/>
    <property type="match status" value="1"/>
</dbReference>
<reference evidence="1" key="1">
    <citation type="submission" date="2020-10" db="EMBL/GenBank/DDBJ databases">
        <authorList>
            <person name="Gilroy R."/>
        </authorList>
    </citation>
    <scope>NUCLEOTIDE SEQUENCE</scope>
    <source>
        <strain evidence="1">35461</strain>
    </source>
</reference>
<accession>A0A9D1NNT4</accession>
<dbReference type="Proteomes" id="UP000886845">
    <property type="component" value="Unassembled WGS sequence"/>
</dbReference>
<dbReference type="AlphaFoldDB" id="A0A9D1NNT4"/>